<dbReference type="GO" id="GO:0005634">
    <property type="term" value="C:nucleus"/>
    <property type="evidence" value="ECO:0007669"/>
    <property type="project" value="TreeGrafter"/>
</dbReference>
<sequence>AGGGWEPQRQRAMGGAGPGGVGRAAPGCARDMGQLQRCLARGEYGQLQECPLFESDFLQVTKSGDVASRVTLGIAATSPRLELPDLLLLARPVLVLLPLRFVRLSIQDELRHRLKVRLASGRTFYLQLLAPPAQLERVFGQWVRLLYRLRYQRPGAWHSVSLGGTGPRPALVSPSLLNHQFTRPSQSRGENPGVRAPSPRCSNHQTPLPSQSRGENPGVLAPSLPGSNPLDPAPLPEPGREPRHPGSQPPRL</sequence>
<organism evidence="4 5">
    <name type="scientific">Chrysemys picta bellii</name>
    <name type="common">Western painted turtle</name>
    <name type="synonym">Emys bellii</name>
    <dbReference type="NCBI Taxonomy" id="8478"/>
    <lineage>
        <taxon>Eukaryota</taxon>
        <taxon>Metazoa</taxon>
        <taxon>Chordata</taxon>
        <taxon>Craniata</taxon>
        <taxon>Vertebrata</taxon>
        <taxon>Euteleostomi</taxon>
        <taxon>Archelosauria</taxon>
        <taxon>Testudinata</taxon>
        <taxon>Testudines</taxon>
        <taxon>Cryptodira</taxon>
        <taxon>Durocryptodira</taxon>
        <taxon>Testudinoidea</taxon>
        <taxon>Emydidae</taxon>
        <taxon>Chrysemys</taxon>
    </lineage>
</organism>
<evidence type="ECO:0000313" key="4">
    <source>
        <dbReference type="Ensembl" id="ENSCPBP00000001698.1"/>
    </source>
</evidence>
<feature type="domain" description="Golgi associated RAB2 interactor protein-like Rab2B-binding" evidence="3">
    <location>
        <begin position="96"/>
        <end position="151"/>
    </location>
</feature>
<dbReference type="GeneTree" id="ENSGT00940000162319"/>
<evidence type="ECO:0000259" key="3">
    <source>
        <dbReference type="Pfam" id="PF12480"/>
    </source>
</evidence>
<evidence type="ECO:0000256" key="2">
    <source>
        <dbReference type="SAM" id="MobiDB-lite"/>
    </source>
</evidence>
<evidence type="ECO:0000256" key="1">
    <source>
        <dbReference type="ARBA" id="ARBA00038379"/>
    </source>
</evidence>
<reference evidence="4" key="2">
    <citation type="submission" date="2025-09" db="UniProtKB">
        <authorList>
            <consortium name="Ensembl"/>
        </authorList>
    </citation>
    <scope>IDENTIFICATION</scope>
</reference>
<name>A0A8C3H5E8_CHRPI</name>
<feature type="region of interest" description="Disordered" evidence="2">
    <location>
        <begin position="181"/>
        <end position="252"/>
    </location>
</feature>
<dbReference type="InterPro" id="IPR022168">
    <property type="entry name" value="GARIL-like_Rab2B-bd"/>
</dbReference>
<reference evidence="4" key="1">
    <citation type="submission" date="2025-08" db="UniProtKB">
        <authorList>
            <consortium name="Ensembl"/>
        </authorList>
    </citation>
    <scope>IDENTIFICATION</scope>
</reference>
<comment type="similarity">
    <text evidence="1">Belongs to the GARIN family.</text>
</comment>
<protein>
    <recommendedName>
        <fullName evidence="3">Golgi associated RAB2 interactor protein-like Rab2B-binding domain-containing protein</fullName>
    </recommendedName>
</protein>
<dbReference type="PANTHER" id="PTHR22574:SF12">
    <property type="entry name" value="GOLGI-ASSOCIATED RAB2 INTERACTOR PROTEIN 5B"/>
    <property type="match status" value="1"/>
</dbReference>
<proteinExistence type="inferred from homology"/>
<keyword evidence="5" id="KW-1185">Reference proteome</keyword>
<dbReference type="Pfam" id="PF12480">
    <property type="entry name" value="GARIL_Rab2_bd"/>
    <property type="match status" value="1"/>
</dbReference>
<dbReference type="Proteomes" id="UP000694380">
    <property type="component" value="Unplaced"/>
</dbReference>
<dbReference type="AlphaFoldDB" id="A0A8C3H5E8"/>
<feature type="region of interest" description="Disordered" evidence="2">
    <location>
        <begin position="1"/>
        <end position="23"/>
    </location>
</feature>
<dbReference type="PANTHER" id="PTHR22574">
    <property type="match status" value="1"/>
</dbReference>
<dbReference type="Ensembl" id="ENSCPBT00000002097.1">
    <property type="protein sequence ID" value="ENSCPBP00000001698.1"/>
    <property type="gene ID" value="ENSCPBG00000001370.1"/>
</dbReference>
<accession>A0A8C3H5E8</accession>
<evidence type="ECO:0000313" key="5">
    <source>
        <dbReference type="Proteomes" id="UP000694380"/>
    </source>
</evidence>
<feature type="compositionally biased region" description="Polar residues" evidence="2">
    <location>
        <begin position="200"/>
        <end position="214"/>
    </location>
</feature>